<dbReference type="Gene3D" id="3.60.21.10">
    <property type="match status" value="1"/>
</dbReference>
<keyword evidence="3" id="KW-1185">Reference proteome</keyword>
<name>A0A1W6MGU9_9FLAO</name>
<accession>A0A1W6MGU9</accession>
<evidence type="ECO:0000256" key="1">
    <source>
        <dbReference type="SAM" id="SignalP"/>
    </source>
</evidence>
<keyword evidence="1" id="KW-0732">Signal</keyword>
<dbReference type="RefSeq" id="WP_407668587.1">
    <property type="nucleotide sequence ID" value="NZ_CP019344.1"/>
</dbReference>
<proteinExistence type="predicted"/>
<protein>
    <submittedName>
        <fullName evidence="2">Metallophosphatase</fullName>
    </submittedName>
</protein>
<sequence length="1189" mass="135989">MSILKRKITFCSLLFIFISLSSMVAQDEGKEISKTIYFSGNLGEVEDLKASTVLKAIVDASQTDENAAFVSLGNSTSKNGYPKDESDRKSEEEFLKKRYLDPLSKFNGQVIYIPGKNEWSGEGHEAIDDLESYLQDNSEGKFWPNDGCPIERETLSDEVELVMVDSQWFFEDWDDHPYINNKCEIKTREDFFLQFKDELKDEQNKTIIVAMYHSVLSESSRGLFELMGGFSKESFWSNEMQSYIGRLESLALQFEDVIFVSGNEANLQFLSDDGIPQIITGLGNKIKGVKPVKKHEFGAEKTGYTRLTVFKDGSSRVELVEVNNSETNLLYTTTIKSKTKYDKNIDYDLGQYGATKNASIYTDEETDKSGFYKWFWGDHYRYLYSKDITAPVLDLNELPNNVRAITAGGGNQSRSLRLIDDNENEFTVRELRKSALRFAQSFIKDHYVHDYLDDTAAEDVIQDYYTTAHPYAQFVVGDLLDAIDIYHANKKIVYLPKQERLGRFNESYGDKLYMFEEHVGDENINLGIFGDADDILSTSDLFLELRDDKDAQIDEPKYIRARLFDMLIGDWDRHQDQWRWIQKKQSDGTVLYSPIPRDRDQAFPKYDGVFPALLKLGAPLARNMQTYQPEISNVKTFNNVVYYLDKSFINSSGWEVWQKQAEFIKTQLTDEVIDNAFANLLEDTQDETTEEIKSILKLRRSNLDAIARDYFEYFKKHEVIIATTKDNTIDIERMENGKTKITVAQKDKIILENTYDRELTKDIWLYGLDGDDTFNVRGNGSDYIKIKIFGGEENDIYNIENRRGLRVYDYASKKNTFNGSVSKFLSDSYDLNNYDPKKRKYSTNVLLPAVGFDQDAGFQVALRNTFTSFGLRNNPFATKHQLTAKYYGATQGFEFSYYGEFAHVFHNWNLGLDARYTTDSFAINYFGEGNNTSYDDDINLDFNRVSIQQFHFEPSLQYKKSENLTAYISGRIESNEVLEDNNGFILNTFNESNDVFDSQTYAGGEVGLLFNNKADLLSLPRRGMELGVIAGYKRNIDSDFNNEFSYVQPTASFILPLAGKGIATLATKAQAHFIIGEQYEFYHGATVGGNRSLRGYRNERFNGKSAFFSSTDLRVGIAKFRTGFAPLRLGVSGGFDTGRVWLPEQDSDQWHSNVGGSIFLTGYQALTANVGYYVSDEDNRIIFTAGFTF</sequence>
<feature type="signal peptide" evidence="1">
    <location>
        <begin position="1"/>
        <end position="27"/>
    </location>
</feature>
<dbReference type="STRING" id="331648.BST97_01600"/>
<dbReference type="InterPro" id="IPR029052">
    <property type="entry name" value="Metallo-depent_PP-like"/>
</dbReference>
<reference evidence="2 3" key="1">
    <citation type="submission" date="2016-11" db="EMBL/GenBank/DDBJ databases">
        <title>Trade-off between light-utilization and light-protection in marine flavobacteria.</title>
        <authorList>
            <person name="Kumagai Y."/>
        </authorList>
    </citation>
    <scope>NUCLEOTIDE SEQUENCE [LARGE SCALE GENOMIC DNA]</scope>
    <source>
        <strain evidence="2 3">JCM 13191</strain>
    </source>
</reference>
<feature type="chain" id="PRO_5012596928" evidence="1">
    <location>
        <begin position="28"/>
        <end position="1189"/>
    </location>
</feature>
<dbReference type="EMBL" id="CP019344">
    <property type="protein sequence ID" value="ARN76800.1"/>
    <property type="molecule type" value="Genomic_DNA"/>
</dbReference>
<evidence type="ECO:0000313" key="3">
    <source>
        <dbReference type="Proteomes" id="UP000193431"/>
    </source>
</evidence>
<organism evidence="2 3">
    <name type="scientific">Nonlabens spongiae</name>
    <dbReference type="NCBI Taxonomy" id="331648"/>
    <lineage>
        <taxon>Bacteria</taxon>
        <taxon>Pseudomonadati</taxon>
        <taxon>Bacteroidota</taxon>
        <taxon>Flavobacteriia</taxon>
        <taxon>Flavobacteriales</taxon>
        <taxon>Flavobacteriaceae</taxon>
        <taxon>Nonlabens</taxon>
    </lineage>
</organism>
<dbReference type="AlphaFoldDB" id="A0A1W6MGU9"/>
<gene>
    <name evidence="2" type="ORF">BST97_01600</name>
</gene>
<evidence type="ECO:0000313" key="2">
    <source>
        <dbReference type="EMBL" id="ARN76800.1"/>
    </source>
</evidence>
<dbReference type="SUPFAM" id="SSF56300">
    <property type="entry name" value="Metallo-dependent phosphatases"/>
    <property type="match status" value="1"/>
</dbReference>
<dbReference type="Proteomes" id="UP000193431">
    <property type="component" value="Chromosome"/>
</dbReference>